<dbReference type="OrthoDB" id="9761531at2"/>
<dbReference type="EMBL" id="CP039690">
    <property type="protein sequence ID" value="QCI68360.1"/>
    <property type="molecule type" value="Genomic_DNA"/>
</dbReference>
<accession>A0A4D7BC50</accession>
<dbReference type="InterPro" id="IPR036866">
    <property type="entry name" value="RibonucZ/Hydroxyglut_hydro"/>
</dbReference>
<keyword evidence="3" id="KW-1185">Reference proteome</keyword>
<dbReference type="Proteomes" id="UP000298781">
    <property type="component" value="Chromosome"/>
</dbReference>
<organism evidence="2 3">
    <name type="scientific">Phreatobacter stygius</name>
    <dbReference type="NCBI Taxonomy" id="1940610"/>
    <lineage>
        <taxon>Bacteria</taxon>
        <taxon>Pseudomonadati</taxon>
        <taxon>Pseudomonadota</taxon>
        <taxon>Alphaproteobacteria</taxon>
        <taxon>Hyphomicrobiales</taxon>
        <taxon>Phreatobacteraceae</taxon>
        <taxon>Phreatobacter</taxon>
    </lineage>
</organism>
<evidence type="ECO:0000256" key="1">
    <source>
        <dbReference type="SAM" id="MobiDB-lite"/>
    </source>
</evidence>
<reference evidence="2 3" key="1">
    <citation type="submission" date="2019-04" db="EMBL/GenBank/DDBJ databases">
        <title>Phreatobacter aquaticus sp. nov.</title>
        <authorList>
            <person name="Choi A."/>
        </authorList>
    </citation>
    <scope>NUCLEOTIDE SEQUENCE [LARGE SCALE GENOMIC DNA]</scope>
    <source>
        <strain evidence="2 3">KCTC 52518</strain>
    </source>
</reference>
<dbReference type="RefSeq" id="WP_136963779.1">
    <property type="nucleotide sequence ID" value="NZ_CP039690.1"/>
</dbReference>
<dbReference type="KEGG" id="pstg:E8M01_31525"/>
<evidence type="ECO:0000313" key="3">
    <source>
        <dbReference type="Proteomes" id="UP000298781"/>
    </source>
</evidence>
<gene>
    <name evidence="2" type="ORF">E8M01_31525</name>
</gene>
<evidence type="ECO:0000313" key="2">
    <source>
        <dbReference type="EMBL" id="QCI68360.1"/>
    </source>
</evidence>
<dbReference type="SUPFAM" id="SSF56281">
    <property type="entry name" value="Metallo-hydrolase/oxidoreductase"/>
    <property type="match status" value="1"/>
</dbReference>
<sequence length="436" mass="46213">MHDFFRRRDGGPFKIPPLMYALLIEGEDGEFVLFDAVDAQFFDQTYAPGYRIAPGNWRSRVNRAPVYAVEVHARGGTPAAIDWLKRHPLGGLPEWSQIELDPDPNGAADVYDTIAGPPQRARISVRPLSRRRVKALERATDLTPDIRPEAEIERALPTSAIDQVFVLDVGQGAANALVTSAGEVVAYVDLGAGVLRDVGTWPNSMGGLCLCHQPKVILTHWHYDHFQAANIYPAAQKLTWIAPLQRLGPGPQSLMASSITRAGGALMIWNGHGILSTSQIALERCTGPTGNQNRTGISVWVWGPVGKDPILLPGDAGYADVPTLAAGKAIGAFAVAHHGGRAPGVAPARPGASTPRAALSYGHKNSYGHPLTPSLTGLTASGWHIGHPAAGKDERRTEDRPGGAGGSGLGHIRLNWAGGSSSAHSCACGCTLDPTQ</sequence>
<protein>
    <submittedName>
        <fullName evidence="2">MBL fold metallo-hydrolase</fullName>
    </submittedName>
</protein>
<name>A0A4D7BC50_9HYPH</name>
<dbReference type="GO" id="GO:0016787">
    <property type="term" value="F:hydrolase activity"/>
    <property type="evidence" value="ECO:0007669"/>
    <property type="project" value="UniProtKB-KW"/>
</dbReference>
<dbReference type="AlphaFoldDB" id="A0A4D7BC50"/>
<proteinExistence type="predicted"/>
<keyword evidence="2" id="KW-0378">Hydrolase</keyword>
<feature type="region of interest" description="Disordered" evidence="1">
    <location>
        <begin position="382"/>
        <end position="408"/>
    </location>
</feature>
<feature type="compositionally biased region" description="Basic and acidic residues" evidence="1">
    <location>
        <begin position="390"/>
        <end position="401"/>
    </location>
</feature>